<dbReference type="Proteomes" id="UP001224533">
    <property type="component" value="Chromosome"/>
</dbReference>
<gene>
    <name evidence="2" type="ORF">O2U02_07040</name>
</gene>
<dbReference type="EMBL" id="CP114509">
    <property type="protein sequence ID" value="WHS17232.1"/>
    <property type="molecule type" value="Genomic_DNA"/>
</dbReference>
<keyword evidence="1" id="KW-0812">Transmembrane</keyword>
<protein>
    <submittedName>
        <fullName evidence="2">Uncharacterized protein</fullName>
    </submittedName>
</protein>
<evidence type="ECO:0000313" key="3">
    <source>
        <dbReference type="Proteomes" id="UP001224533"/>
    </source>
</evidence>
<name>A0ABD7YTE1_9LACO</name>
<feature type="transmembrane region" description="Helical" evidence="1">
    <location>
        <begin position="27"/>
        <end position="46"/>
    </location>
</feature>
<dbReference type="AlphaFoldDB" id="A0ABD7YTE1"/>
<reference evidence="2 3" key="1">
    <citation type="submission" date="2022-12" db="EMBL/GenBank/DDBJ databases">
        <title>Assessment of beneficial effects and identification of host adaptation-associated genes of Ligilactobacillus salivarius isolated from Meles meles.</title>
        <authorList>
            <person name="Wang Y."/>
        </authorList>
    </citation>
    <scope>NUCLEOTIDE SEQUENCE [LARGE SCALE GENOMIC DNA]</scope>
    <source>
        <strain evidence="2 3">S35</strain>
    </source>
</reference>
<proteinExistence type="predicted"/>
<sequence length="47" mass="5208">MAVMLVLFLAFQLTVFFYMKSDDDKAVDVMGFGLFGLIISAVAILFV</sequence>
<evidence type="ECO:0000313" key="2">
    <source>
        <dbReference type="EMBL" id="WHS17232.1"/>
    </source>
</evidence>
<organism evidence="2 3">
    <name type="scientific">Ligilactobacillus salivarius</name>
    <dbReference type="NCBI Taxonomy" id="1624"/>
    <lineage>
        <taxon>Bacteria</taxon>
        <taxon>Bacillati</taxon>
        <taxon>Bacillota</taxon>
        <taxon>Bacilli</taxon>
        <taxon>Lactobacillales</taxon>
        <taxon>Lactobacillaceae</taxon>
        <taxon>Ligilactobacillus</taxon>
    </lineage>
</organism>
<accession>A0ABD7YTE1</accession>
<dbReference type="RefSeq" id="WP_283558291.1">
    <property type="nucleotide sequence ID" value="NZ_CP114515.1"/>
</dbReference>
<keyword evidence="1" id="KW-1133">Transmembrane helix</keyword>
<keyword evidence="1" id="KW-0472">Membrane</keyword>
<evidence type="ECO:0000256" key="1">
    <source>
        <dbReference type="SAM" id="Phobius"/>
    </source>
</evidence>